<evidence type="ECO:0000313" key="3">
    <source>
        <dbReference type="Proteomes" id="UP001064489"/>
    </source>
</evidence>
<evidence type="ECO:0000313" key="2">
    <source>
        <dbReference type="EMBL" id="KAI9197548.1"/>
    </source>
</evidence>
<keyword evidence="3" id="KW-1185">Reference proteome</keyword>
<dbReference type="Pfam" id="PF08268">
    <property type="entry name" value="FBA_3"/>
    <property type="match status" value="1"/>
</dbReference>
<sequence length="312" mass="36292">MKHLSRNKVVTVYFEDKVESLDVHGTIVEEKFRIMDAVAGLIVEKGETSGKYRLRNFTTQEIFYLPSPHEDTYDISCHCNNLSGEIKLVSTYRDENINSREGFVLDGYEVLNIDRDDKWRPLKFPIPEKFQTKQRATYELVFRNETIYNVRKDGDGLNVYVDVCSFDIESERFFNNTLPHGFFSNLSKVMVIDWDGCVAFGDIVEEKLNVVLLENHKMHKWSETKIVIPLTFLKENPDIKKLDCVSICYSNKLCFYLEHKDGDDNQVLQFVYDIQSRKLIERRLVGSGLGKRCVRPSVVTFKRNAIGEDQTK</sequence>
<feature type="domain" description="F-box associated beta-propeller type 3" evidence="1">
    <location>
        <begin position="22"/>
        <end position="279"/>
    </location>
</feature>
<dbReference type="Proteomes" id="UP001064489">
    <property type="component" value="Chromosome 13"/>
</dbReference>
<organism evidence="2 3">
    <name type="scientific">Acer negundo</name>
    <name type="common">Box elder</name>
    <dbReference type="NCBI Taxonomy" id="4023"/>
    <lineage>
        <taxon>Eukaryota</taxon>
        <taxon>Viridiplantae</taxon>
        <taxon>Streptophyta</taxon>
        <taxon>Embryophyta</taxon>
        <taxon>Tracheophyta</taxon>
        <taxon>Spermatophyta</taxon>
        <taxon>Magnoliopsida</taxon>
        <taxon>eudicotyledons</taxon>
        <taxon>Gunneridae</taxon>
        <taxon>Pentapetalae</taxon>
        <taxon>rosids</taxon>
        <taxon>malvids</taxon>
        <taxon>Sapindales</taxon>
        <taxon>Sapindaceae</taxon>
        <taxon>Hippocastanoideae</taxon>
        <taxon>Acereae</taxon>
        <taxon>Acer</taxon>
    </lineage>
</organism>
<comment type="caution">
    <text evidence="2">The sequence shown here is derived from an EMBL/GenBank/DDBJ whole genome shotgun (WGS) entry which is preliminary data.</text>
</comment>
<protein>
    <recommendedName>
        <fullName evidence="1">F-box associated beta-propeller type 3 domain-containing protein</fullName>
    </recommendedName>
</protein>
<dbReference type="InterPro" id="IPR013187">
    <property type="entry name" value="F-box-assoc_dom_typ3"/>
</dbReference>
<gene>
    <name evidence="2" type="ORF">LWI28_000467</name>
</gene>
<dbReference type="AlphaFoldDB" id="A0AAD5JFW0"/>
<evidence type="ECO:0000259" key="1">
    <source>
        <dbReference type="Pfam" id="PF08268"/>
    </source>
</evidence>
<accession>A0AAD5JFW0</accession>
<reference evidence="2 3" key="1">
    <citation type="journal article" date="2022" name="Plant J.">
        <title>Strategies of tolerance reflected in two North American maple genomes.</title>
        <authorList>
            <person name="McEvoy S.L."/>
            <person name="Sezen U.U."/>
            <person name="Trouern-Trend A."/>
            <person name="McMahon S.M."/>
            <person name="Schaberg P.G."/>
            <person name="Yang J."/>
            <person name="Wegrzyn J.L."/>
            <person name="Swenson N.G."/>
        </authorList>
    </citation>
    <scope>NUCLEOTIDE SEQUENCE [LARGE SCALE GENOMIC DNA]</scope>
    <source>
        <strain evidence="2">91603</strain>
    </source>
</reference>
<name>A0AAD5JFW0_ACENE</name>
<dbReference type="EMBL" id="JAJSOW010000002">
    <property type="protein sequence ID" value="KAI9197548.1"/>
    <property type="molecule type" value="Genomic_DNA"/>
</dbReference>
<proteinExistence type="predicted"/>